<dbReference type="AlphaFoldDB" id="G0RZA3"/>
<keyword evidence="3" id="KW-0539">Nucleus</keyword>
<feature type="region of interest" description="Disordered" evidence="4">
    <location>
        <begin position="635"/>
        <end position="673"/>
    </location>
</feature>
<dbReference type="InterPro" id="IPR005011">
    <property type="entry name" value="SNU66/SART1"/>
</dbReference>
<dbReference type="GO" id="GO:0046540">
    <property type="term" value="C:U4/U6 x U5 tri-snRNP complex"/>
    <property type="evidence" value="ECO:0007669"/>
    <property type="project" value="TreeGrafter"/>
</dbReference>
<dbReference type="OMA" id="KRRDYTG"/>
<evidence type="ECO:0000256" key="1">
    <source>
        <dbReference type="ARBA" id="ARBA00004123"/>
    </source>
</evidence>
<sequence>MDAASIEEINKVRRALGMKPLPVPGAAPEPSDTKKPSSTEDDEPGSTLESREAQATENFKKVREAEEARRRREEKAAAIKKARELALRNAVVEGKTLADEVSDDELDVKNWLKGQKKRQKKLEEEKRRREEQERAEREKEKAAAAEHSLAGVKVAHDLNDFLGAEEQILTLKDTGVLEAEEEGDELENIALREQEKLREKLELKKKKPVYDPTEDETMQGGILSKYDEEIYGKKKKAFTIDLNGVSTVSGEGAIQNVSAPVEKKQVAVAVDSIDDILGPETAAPTSDYLDPSEVKVRKPKKKKSKSTRRQKDEDDILFQGDMANGEEEPQEMEIDSAAATVPKKRRIVDDNFVDDDDLQSSLSKQRREALKKRKRLRPEDLARQLREQTGNGNGEAEDEEAQGEIMDEVSRFVDSLQPELLQEEKKLRKPKVEEVPTVTAMQDEESSSSSSEDEDEEMHDVDASQSLRETSAPLAEVPSTGVEEEKTVAQGLGATLALLRERRLIESDGKGEELTEQFRQRQRFLAELHRRMAQFDAETKAQRERDRQSGKLDRMSAREREEWQRQQNALREQHQARIIDQLYREGYRPNVELKYIDEHGRRLDQKEAFKELSHQFHGKTSGKGKTEKKLKKLEQEKKRMAQSVLDASQSVGGMSTAASQQGKKRREAGVRLA</sequence>
<dbReference type="EMBL" id="GL988032">
    <property type="protein sequence ID" value="EGS23531.1"/>
    <property type="molecule type" value="Genomic_DNA"/>
</dbReference>
<feature type="compositionally biased region" description="Acidic residues" evidence="4">
    <location>
        <begin position="395"/>
        <end position="407"/>
    </location>
</feature>
<feature type="region of interest" description="Disordered" evidence="4">
    <location>
        <begin position="109"/>
        <end position="149"/>
    </location>
</feature>
<evidence type="ECO:0000313" key="5">
    <source>
        <dbReference type="EMBL" id="EGS23531.1"/>
    </source>
</evidence>
<protein>
    <submittedName>
        <fullName evidence="5">Putative RNA splicing factor</fullName>
    </submittedName>
</protein>
<feature type="compositionally biased region" description="Acidic residues" evidence="4">
    <location>
        <begin position="324"/>
        <end position="334"/>
    </location>
</feature>
<gene>
    <name evidence="5" type="ORF">CTHT_0002250</name>
</gene>
<dbReference type="STRING" id="759272.G0RZA3"/>
<feature type="compositionally biased region" description="Polar residues" evidence="4">
    <location>
        <begin position="645"/>
        <end position="661"/>
    </location>
</feature>
<reference evidence="5 6" key="1">
    <citation type="journal article" date="2011" name="Cell">
        <title>Insight into structure and assembly of the nuclear pore complex by utilizing the genome of a eukaryotic thermophile.</title>
        <authorList>
            <person name="Amlacher S."/>
            <person name="Sarges P."/>
            <person name="Flemming D."/>
            <person name="van Noort V."/>
            <person name="Kunze R."/>
            <person name="Devos D.P."/>
            <person name="Arumugam M."/>
            <person name="Bork P."/>
            <person name="Hurt E."/>
        </authorList>
    </citation>
    <scope>NUCLEOTIDE SEQUENCE [LARGE SCALE GENOMIC DNA]</scope>
    <source>
        <strain evidence="6">DSM 1495 / CBS 144.50 / IMI 039719</strain>
    </source>
</reference>
<dbReference type="GO" id="GO:0000481">
    <property type="term" value="P:maturation of 5S rRNA"/>
    <property type="evidence" value="ECO:0007669"/>
    <property type="project" value="TreeGrafter"/>
</dbReference>
<feature type="region of interest" description="Disordered" evidence="4">
    <location>
        <begin position="535"/>
        <end position="566"/>
    </location>
</feature>
<feature type="compositionally biased region" description="Basic and acidic residues" evidence="4">
    <location>
        <begin position="422"/>
        <end position="434"/>
    </location>
</feature>
<dbReference type="Proteomes" id="UP000008066">
    <property type="component" value="Unassembled WGS sequence"/>
</dbReference>
<evidence type="ECO:0000256" key="3">
    <source>
        <dbReference type="ARBA" id="ARBA00023242"/>
    </source>
</evidence>
<dbReference type="GO" id="GO:0045292">
    <property type="term" value="P:mRNA cis splicing, via spliceosome"/>
    <property type="evidence" value="ECO:0007669"/>
    <property type="project" value="TreeGrafter"/>
</dbReference>
<feature type="region of interest" description="Disordered" evidence="4">
    <location>
        <begin position="1"/>
        <end position="78"/>
    </location>
</feature>
<organism evidence="6">
    <name type="scientific">Chaetomium thermophilum (strain DSM 1495 / CBS 144.50 / IMI 039719)</name>
    <name type="common">Thermochaetoides thermophila</name>
    <dbReference type="NCBI Taxonomy" id="759272"/>
    <lineage>
        <taxon>Eukaryota</taxon>
        <taxon>Fungi</taxon>
        <taxon>Dikarya</taxon>
        <taxon>Ascomycota</taxon>
        <taxon>Pezizomycotina</taxon>
        <taxon>Sordariomycetes</taxon>
        <taxon>Sordariomycetidae</taxon>
        <taxon>Sordariales</taxon>
        <taxon>Chaetomiaceae</taxon>
        <taxon>Thermochaetoides</taxon>
    </lineage>
</organism>
<feature type="compositionally biased region" description="Basic and acidic residues" evidence="4">
    <location>
        <begin position="49"/>
        <end position="78"/>
    </location>
</feature>
<evidence type="ECO:0000313" key="6">
    <source>
        <dbReference type="Proteomes" id="UP000008066"/>
    </source>
</evidence>
<feature type="compositionally biased region" description="Basic and acidic residues" evidence="4">
    <location>
        <begin position="121"/>
        <end position="144"/>
    </location>
</feature>
<comment type="subcellular location">
    <subcellularLocation>
        <location evidence="1">Nucleus</location>
    </subcellularLocation>
</comment>
<dbReference type="RefSeq" id="XP_006690773.1">
    <property type="nucleotide sequence ID" value="XM_006690710.1"/>
</dbReference>
<dbReference type="PANTHER" id="PTHR14152:SF5">
    <property type="entry name" value="U4_U6.U5 TRI-SNRNP-ASSOCIATED PROTEIN 1"/>
    <property type="match status" value="1"/>
</dbReference>
<dbReference type="KEGG" id="cthr:CTHT_0002250"/>
<dbReference type="eggNOG" id="KOG2217">
    <property type="taxonomic scope" value="Eukaryota"/>
</dbReference>
<feature type="compositionally biased region" description="Basic and acidic residues" evidence="4">
    <location>
        <begin position="377"/>
        <end position="386"/>
    </location>
</feature>
<feature type="compositionally biased region" description="Basic and acidic residues" evidence="4">
    <location>
        <begin position="537"/>
        <end position="564"/>
    </location>
</feature>
<proteinExistence type="inferred from homology"/>
<dbReference type="PANTHER" id="PTHR14152">
    <property type="entry name" value="SQUAMOUS CELL CARCINOMA ANTIGEN RECOGNISED BY CYTOTOXIC T LYMPHOCYTES"/>
    <property type="match status" value="1"/>
</dbReference>
<name>G0RZA3_CHATD</name>
<dbReference type="HOGENOM" id="CLU_009379_2_0_1"/>
<evidence type="ECO:0000256" key="2">
    <source>
        <dbReference type="ARBA" id="ARBA00006076"/>
    </source>
</evidence>
<feature type="compositionally biased region" description="Acidic residues" evidence="4">
    <location>
        <begin position="442"/>
        <end position="459"/>
    </location>
</feature>
<dbReference type="GeneID" id="18254263"/>
<feature type="compositionally biased region" description="Basic residues" evidence="4">
    <location>
        <begin position="297"/>
        <end position="308"/>
    </location>
</feature>
<feature type="region of interest" description="Disordered" evidence="4">
    <location>
        <begin position="276"/>
        <end position="488"/>
    </location>
</feature>
<dbReference type="OrthoDB" id="5583at2759"/>
<evidence type="ECO:0000256" key="4">
    <source>
        <dbReference type="SAM" id="MobiDB-lite"/>
    </source>
</evidence>
<accession>G0RZA3</accession>
<comment type="similarity">
    <text evidence="2">Belongs to the SNU66/SART1 family.</text>
</comment>
<dbReference type="Pfam" id="PF03343">
    <property type="entry name" value="SART-1"/>
    <property type="match status" value="1"/>
</dbReference>
<keyword evidence="6" id="KW-1185">Reference proteome</keyword>